<comment type="caution">
    <text evidence="1">The sequence shown here is derived from an EMBL/GenBank/DDBJ whole genome shotgun (WGS) entry which is preliminary data.</text>
</comment>
<reference evidence="1 2" key="1">
    <citation type="submission" date="2015-12" db="EMBL/GenBank/DDBJ databases">
        <title>Draft genome sequence of Moniliophthora roreri, the causal agent of frosty pod rot of cacao.</title>
        <authorList>
            <person name="Aime M.C."/>
            <person name="Diaz-Valderrama J.R."/>
            <person name="Kijpornyongpan T."/>
            <person name="Phillips-Mora W."/>
        </authorList>
    </citation>
    <scope>NUCLEOTIDE SEQUENCE [LARGE SCALE GENOMIC DNA]</scope>
    <source>
        <strain evidence="1 2">MCA 2952</strain>
    </source>
</reference>
<gene>
    <name evidence="1" type="ORF">WG66_9478</name>
</gene>
<evidence type="ECO:0000313" key="2">
    <source>
        <dbReference type="Proteomes" id="UP000054988"/>
    </source>
</evidence>
<evidence type="ECO:0000313" key="1">
    <source>
        <dbReference type="EMBL" id="KTB37949.1"/>
    </source>
</evidence>
<name>A0A0W0FNT6_MONRR</name>
<protein>
    <submittedName>
        <fullName evidence="1">Uncharacterized protein</fullName>
    </submittedName>
</protein>
<proteinExistence type="predicted"/>
<accession>A0A0W0FNT6</accession>
<organism evidence="1 2">
    <name type="scientific">Moniliophthora roreri</name>
    <name type="common">Frosty pod rot fungus</name>
    <name type="synonym">Monilia roreri</name>
    <dbReference type="NCBI Taxonomy" id="221103"/>
    <lineage>
        <taxon>Eukaryota</taxon>
        <taxon>Fungi</taxon>
        <taxon>Dikarya</taxon>
        <taxon>Basidiomycota</taxon>
        <taxon>Agaricomycotina</taxon>
        <taxon>Agaricomycetes</taxon>
        <taxon>Agaricomycetidae</taxon>
        <taxon>Agaricales</taxon>
        <taxon>Marasmiineae</taxon>
        <taxon>Marasmiaceae</taxon>
        <taxon>Moniliophthora</taxon>
    </lineage>
</organism>
<dbReference type="Proteomes" id="UP000054988">
    <property type="component" value="Unassembled WGS sequence"/>
</dbReference>
<sequence length="59" mass="6273">MNEDPLSASIAFSGLRYPRIPGFTSVLSQSHSCSLDAVNYVFDTNTCIGGISVSMIGMN</sequence>
<dbReference type="EMBL" id="LATX01001799">
    <property type="protein sequence ID" value="KTB37949.1"/>
    <property type="molecule type" value="Genomic_DNA"/>
</dbReference>
<dbReference type="AlphaFoldDB" id="A0A0W0FNT6"/>